<feature type="domain" description="Inner membrane protein YejM N-terminal" evidence="2">
    <location>
        <begin position="16"/>
        <end position="171"/>
    </location>
</feature>
<dbReference type="InterPro" id="IPR024588">
    <property type="entry name" value="YejM_N"/>
</dbReference>
<keyword evidence="1" id="KW-0812">Transmembrane</keyword>
<sequence length="176" mass="19158">MGRPFRPAGPAGLGLLLLPALVLPSRFLWPLAALLASLGASALLVDTVVYAQYRFHVNYFMVSLFLNDKNGEIFSLSSETWCVVVGVAAALLLAQGWLARRLIMAGNPERWPVGKMSGVLLLALVASHLLHIVADARYIRSVTQQTSVYPLLFPATAKDFMAGHGWLDPRAVRGMM</sequence>
<protein>
    <submittedName>
        <fullName evidence="3">Inner membrane protein YejM</fullName>
    </submittedName>
</protein>
<dbReference type="AlphaFoldDB" id="A0A2R8CJ10"/>
<keyword evidence="1" id="KW-0472">Membrane</keyword>
<evidence type="ECO:0000256" key="1">
    <source>
        <dbReference type="SAM" id="Phobius"/>
    </source>
</evidence>
<proteinExistence type="predicted"/>
<dbReference type="Proteomes" id="UP000244934">
    <property type="component" value="Unassembled WGS sequence"/>
</dbReference>
<evidence type="ECO:0000259" key="2">
    <source>
        <dbReference type="Pfam" id="PF11893"/>
    </source>
</evidence>
<dbReference type="RefSeq" id="WP_279310042.1">
    <property type="nucleotide sequence ID" value="NZ_ONZI01000001.1"/>
</dbReference>
<feature type="transmembrane region" description="Helical" evidence="1">
    <location>
        <begin position="34"/>
        <end position="53"/>
    </location>
</feature>
<dbReference type="EMBL" id="ONZI01000001">
    <property type="protein sequence ID" value="SPJ32898.1"/>
    <property type="molecule type" value="Genomic_DNA"/>
</dbReference>
<keyword evidence="1" id="KW-1133">Transmembrane helix</keyword>
<evidence type="ECO:0000313" key="4">
    <source>
        <dbReference type="Proteomes" id="UP000244934"/>
    </source>
</evidence>
<accession>A0A2R8CJ10</accession>
<feature type="transmembrane region" description="Helical" evidence="1">
    <location>
        <begin position="73"/>
        <end position="96"/>
    </location>
</feature>
<dbReference type="Pfam" id="PF11893">
    <property type="entry name" value="DUF3413"/>
    <property type="match status" value="1"/>
</dbReference>
<gene>
    <name evidence="3" type="primary">yejM_2</name>
    <name evidence="3" type="ORF">KSP9073_00900</name>
</gene>
<reference evidence="4" key="1">
    <citation type="submission" date="2018-03" db="EMBL/GenBank/DDBJ databases">
        <authorList>
            <person name="Navarro De La Torre S."/>
        </authorList>
    </citation>
    <scope>NUCLEOTIDE SEQUENCE [LARGE SCALE GENOMIC DNA]</scope>
    <source>
        <strain evidence="4">EAod3</strain>
    </source>
</reference>
<keyword evidence="4" id="KW-1185">Reference proteome</keyword>
<feature type="transmembrane region" description="Helical" evidence="1">
    <location>
        <begin position="116"/>
        <end position="134"/>
    </location>
</feature>
<name>A0A2R8CJ10_9GAMM</name>
<organism evidence="3 4">
    <name type="scientific">Kushneria phyllosphaerae</name>
    <dbReference type="NCBI Taxonomy" id="2100822"/>
    <lineage>
        <taxon>Bacteria</taxon>
        <taxon>Pseudomonadati</taxon>
        <taxon>Pseudomonadota</taxon>
        <taxon>Gammaproteobacteria</taxon>
        <taxon>Oceanospirillales</taxon>
        <taxon>Halomonadaceae</taxon>
        <taxon>Kushneria</taxon>
    </lineage>
</organism>
<evidence type="ECO:0000313" key="3">
    <source>
        <dbReference type="EMBL" id="SPJ32898.1"/>
    </source>
</evidence>